<reference evidence="2 3" key="1">
    <citation type="submission" date="2013-12" db="EMBL/GenBank/DDBJ databases">
        <title>Annotation of the Mannheimia varigena USDA-ARS-USMARC-1296 complete genome.</title>
        <authorList>
            <person name="Harhay G.P."/>
            <person name="Clawson M.L."/>
            <person name="Murray R.W."/>
            <person name="Lubbers B.V."/>
            <person name="Heaton M.P."/>
            <person name="Chitko-Mckown C.G."/>
            <person name="Harhay D.M."/>
            <person name="Smith T.P.L."/>
        </authorList>
    </citation>
    <scope>NUCLEOTIDE SEQUENCE [LARGE SCALE GENOMIC DNA]</scope>
    <source>
        <strain evidence="2 3">USDA-ARS-USMARC-1296</strain>
    </source>
</reference>
<feature type="transmembrane region" description="Helical" evidence="1">
    <location>
        <begin position="21"/>
        <end position="43"/>
    </location>
</feature>
<feature type="transmembrane region" description="Helical" evidence="1">
    <location>
        <begin position="55"/>
        <end position="80"/>
    </location>
</feature>
<evidence type="ECO:0000256" key="1">
    <source>
        <dbReference type="SAM" id="Phobius"/>
    </source>
</evidence>
<keyword evidence="1" id="KW-0472">Membrane</keyword>
<organism evidence="2 3">
    <name type="scientific">Mannheimia varigena USDA-ARS-USMARC-1296</name>
    <dbReference type="NCBI Taxonomy" id="1433287"/>
    <lineage>
        <taxon>Bacteria</taxon>
        <taxon>Pseudomonadati</taxon>
        <taxon>Pseudomonadota</taxon>
        <taxon>Gammaproteobacteria</taxon>
        <taxon>Pasteurellales</taxon>
        <taxon>Pasteurellaceae</taxon>
        <taxon>Mannheimia</taxon>
    </lineage>
</organism>
<name>W0QGB4_9PAST</name>
<feature type="transmembrane region" description="Helical" evidence="1">
    <location>
        <begin position="115"/>
        <end position="135"/>
    </location>
</feature>
<protein>
    <submittedName>
        <fullName evidence="2">Uncharacterized protein</fullName>
    </submittedName>
</protein>
<dbReference type="STRING" id="1433287.X808_17430"/>
<dbReference type="EMBL" id="CP006943">
    <property type="protein sequence ID" value="AHG76263.1"/>
    <property type="molecule type" value="Genomic_DNA"/>
</dbReference>
<proteinExistence type="predicted"/>
<evidence type="ECO:0000313" key="3">
    <source>
        <dbReference type="Proteomes" id="UP000066995"/>
    </source>
</evidence>
<sequence length="150" mass="17188">MNEMKNNITLFTFIFKIGKDYLSFLRNLAPTVLFLSLALFGLTELQHGHWNSEKFGILIFALGALFIASIAILVNISIFAKKALKALYELQNKEQKVFDFWGSLKHIWVEGNAKVVIFLFLINIIAIMMVITYGMNYAFNFYRAISSFAD</sequence>
<keyword evidence="3" id="KW-1185">Reference proteome</keyword>
<dbReference type="PATRIC" id="fig|1433287.3.peg.1740"/>
<keyword evidence="1" id="KW-0812">Transmembrane</keyword>
<evidence type="ECO:0000313" key="2">
    <source>
        <dbReference type="EMBL" id="AHG76263.1"/>
    </source>
</evidence>
<dbReference type="HOGENOM" id="CLU_1756258_0_0_6"/>
<dbReference type="KEGG" id="mvi:X808_17430"/>
<gene>
    <name evidence="2" type="ORF">X808_17430</name>
</gene>
<accession>W0QGB4</accession>
<dbReference type="Proteomes" id="UP000066995">
    <property type="component" value="Chromosome"/>
</dbReference>
<keyword evidence="1" id="KW-1133">Transmembrane helix</keyword>
<dbReference type="eggNOG" id="ENOG5031KAT">
    <property type="taxonomic scope" value="Bacteria"/>
</dbReference>
<dbReference type="AlphaFoldDB" id="W0QGB4"/>